<protein>
    <submittedName>
        <fullName evidence="2">Uncharacterized protein</fullName>
    </submittedName>
</protein>
<dbReference type="Proteomes" id="UP000054047">
    <property type="component" value="Unassembled WGS sequence"/>
</dbReference>
<organism evidence="2 3">
    <name type="scientific">Ancylostoma duodenale</name>
    <dbReference type="NCBI Taxonomy" id="51022"/>
    <lineage>
        <taxon>Eukaryota</taxon>
        <taxon>Metazoa</taxon>
        <taxon>Ecdysozoa</taxon>
        <taxon>Nematoda</taxon>
        <taxon>Chromadorea</taxon>
        <taxon>Rhabditida</taxon>
        <taxon>Rhabditina</taxon>
        <taxon>Rhabditomorpha</taxon>
        <taxon>Strongyloidea</taxon>
        <taxon>Ancylostomatidae</taxon>
        <taxon>Ancylostomatinae</taxon>
        <taxon>Ancylostoma</taxon>
    </lineage>
</organism>
<proteinExistence type="predicted"/>
<keyword evidence="1" id="KW-0472">Membrane</keyword>
<dbReference type="EMBL" id="KN726325">
    <property type="protein sequence ID" value="KIH68651.1"/>
    <property type="molecule type" value="Genomic_DNA"/>
</dbReference>
<name>A0A0C2HGC5_9BILA</name>
<evidence type="ECO:0000256" key="1">
    <source>
        <dbReference type="SAM" id="Phobius"/>
    </source>
</evidence>
<gene>
    <name evidence="2" type="ORF">ANCDUO_01019</name>
</gene>
<feature type="transmembrane region" description="Helical" evidence="1">
    <location>
        <begin position="61"/>
        <end position="82"/>
    </location>
</feature>
<reference evidence="2 3" key="1">
    <citation type="submission" date="2013-12" db="EMBL/GenBank/DDBJ databases">
        <title>Draft genome of the parsitic nematode Ancylostoma duodenale.</title>
        <authorList>
            <person name="Mitreva M."/>
        </authorList>
    </citation>
    <scope>NUCLEOTIDE SEQUENCE [LARGE SCALE GENOMIC DNA]</scope>
    <source>
        <strain evidence="2 3">Zhejiang</strain>
    </source>
</reference>
<dbReference type="AlphaFoldDB" id="A0A0C2HGC5"/>
<sequence length="88" mass="9697">MQLRTLRLGGTRGITSLSNSRRTLRDRRGLLHRPLVLNIHAERQFIGAFTGIARHLLKLRYFVATGVIGGSVAASNVSVATLSRMRSV</sequence>
<evidence type="ECO:0000313" key="3">
    <source>
        <dbReference type="Proteomes" id="UP000054047"/>
    </source>
</evidence>
<keyword evidence="3" id="KW-1185">Reference proteome</keyword>
<dbReference type="OrthoDB" id="10518340at2759"/>
<keyword evidence="1" id="KW-0812">Transmembrane</keyword>
<accession>A0A0C2HGC5</accession>
<evidence type="ECO:0000313" key="2">
    <source>
        <dbReference type="EMBL" id="KIH68651.1"/>
    </source>
</evidence>
<keyword evidence="1" id="KW-1133">Transmembrane helix</keyword>